<sequence length="166" mass="18571">CTLPIDIVLAASDGKQFGAHRRNLELYSEGFPPSTLGDSSEAAGASTKAEIAELPERPEVVELVLRYMHNTRQPRLDDLGFDVFEDLAEAVEKYSIYSAMEICRVFMERHMHEHPTEALTYAYKHEYHKLANKAAPYTLDWKLNAAQRALGSAFIGWVSAPSSVNV</sequence>
<keyword evidence="3" id="KW-1185">Reference proteome</keyword>
<dbReference type="EMBL" id="KZ302058">
    <property type="protein sequence ID" value="PFH48558.1"/>
    <property type="molecule type" value="Genomic_DNA"/>
</dbReference>
<dbReference type="Pfam" id="PF00651">
    <property type="entry name" value="BTB"/>
    <property type="match status" value="1"/>
</dbReference>
<dbReference type="OrthoDB" id="3184970at2759"/>
<evidence type="ECO:0000259" key="1">
    <source>
        <dbReference type="PROSITE" id="PS50097"/>
    </source>
</evidence>
<name>A0A2A9NES3_9AGAR</name>
<evidence type="ECO:0000313" key="3">
    <source>
        <dbReference type="Proteomes" id="UP000242287"/>
    </source>
</evidence>
<organism evidence="2 3">
    <name type="scientific">Amanita thiersii Skay4041</name>
    <dbReference type="NCBI Taxonomy" id="703135"/>
    <lineage>
        <taxon>Eukaryota</taxon>
        <taxon>Fungi</taxon>
        <taxon>Dikarya</taxon>
        <taxon>Basidiomycota</taxon>
        <taxon>Agaricomycotina</taxon>
        <taxon>Agaricomycetes</taxon>
        <taxon>Agaricomycetidae</taxon>
        <taxon>Agaricales</taxon>
        <taxon>Pluteineae</taxon>
        <taxon>Amanitaceae</taxon>
        <taxon>Amanita</taxon>
    </lineage>
</organism>
<protein>
    <recommendedName>
        <fullName evidence="1">BTB domain-containing protein</fullName>
    </recommendedName>
</protein>
<dbReference type="Gene3D" id="3.30.710.10">
    <property type="entry name" value="Potassium Channel Kv1.1, Chain A"/>
    <property type="match status" value="1"/>
</dbReference>
<accession>A0A2A9NES3</accession>
<feature type="domain" description="BTB" evidence="1">
    <location>
        <begin position="5"/>
        <end position="72"/>
    </location>
</feature>
<proteinExistence type="predicted"/>
<dbReference type="SUPFAM" id="SSF54695">
    <property type="entry name" value="POZ domain"/>
    <property type="match status" value="1"/>
</dbReference>
<evidence type="ECO:0000313" key="2">
    <source>
        <dbReference type="EMBL" id="PFH48558.1"/>
    </source>
</evidence>
<feature type="non-terminal residue" evidence="2">
    <location>
        <position position="1"/>
    </location>
</feature>
<dbReference type="AlphaFoldDB" id="A0A2A9NES3"/>
<gene>
    <name evidence="2" type="ORF">AMATHDRAFT_149661</name>
</gene>
<dbReference type="InterPro" id="IPR011333">
    <property type="entry name" value="SKP1/BTB/POZ_sf"/>
</dbReference>
<dbReference type="STRING" id="703135.A0A2A9NES3"/>
<reference evidence="2 3" key="1">
    <citation type="submission" date="2014-02" db="EMBL/GenBank/DDBJ databases">
        <title>Transposable element dynamics among asymbiotic and ectomycorrhizal Amanita fungi.</title>
        <authorList>
            <consortium name="DOE Joint Genome Institute"/>
            <person name="Hess J."/>
            <person name="Skrede I."/>
            <person name="Wolfe B."/>
            <person name="LaButti K."/>
            <person name="Ohm R.A."/>
            <person name="Grigoriev I.V."/>
            <person name="Pringle A."/>
        </authorList>
    </citation>
    <scope>NUCLEOTIDE SEQUENCE [LARGE SCALE GENOMIC DNA]</scope>
    <source>
        <strain evidence="2 3">SKay4041</strain>
    </source>
</reference>
<dbReference type="InterPro" id="IPR000210">
    <property type="entry name" value="BTB/POZ_dom"/>
</dbReference>
<dbReference type="PROSITE" id="PS50097">
    <property type="entry name" value="BTB"/>
    <property type="match status" value="1"/>
</dbReference>
<dbReference type="Proteomes" id="UP000242287">
    <property type="component" value="Unassembled WGS sequence"/>
</dbReference>